<accession>A0A2Z4Y7X9</accession>
<evidence type="ECO:0000313" key="2">
    <source>
        <dbReference type="Proteomes" id="UP000262583"/>
    </source>
</evidence>
<dbReference type="Gene3D" id="2.70.98.10">
    <property type="match status" value="1"/>
</dbReference>
<reference evidence="1 2" key="1">
    <citation type="submission" date="2018-05" db="EMBL/GenBank/DDBJ databases">
        <title>A metagenomic window into the 2 km-deep terrestrial subsurface aquifer revealed taxonomically and functionally diverse microbial community comprising novel uncultured bacterial lineages.</title>
        <authorList>
            <person name="Kadnikov V.V."/>
            <person name="Mardanov A.V."/>
            <person name="Beletsky A.V."/>
            <person name="Banks D."/>
            <person name="Pimenov N.V."/>
            <person name="Frank Y.A."/>
            <person name="Karnachuk O.V."/>
            <person name="Ravin N.V."/>
        </authorList>
    </citation>
    <scope>NUCLEOTIDE SEQUENCE [LARGE SCALE GENOMIC DNA]</scope>
    <source>
        <strain evidence="1">BY</strain>
    </source>
</reference>
<dbReference type="EMBL" id="CP030759">
    <property type="protein sequence ID" value="AXA36752.1"/>
    <property type="molecule type" value="Genomic_DNA"/>
</dbReference>
<dbReference type="Pfam" id="PF14486">
    <property type="entry name" value="DUF4432"/>
    <property type="match status" value="1"/>
</dbReference>
<dbReference type="Proteomes" id="UP000262583">
    <property type="component" value="Chromosome"/>
</dbReference>
<evidence type="ECO:0000313" key="1">
    <source>
        <dbReference type="EMBL" id="AXA36752.1"/>
    </source>
</evidence>
<gene>
    <name evidence="1" type="ORF">BRCON_1975</name>
</gene>
<sequence length="368" mass="41374">MFFGREYSREQLLQHCGSTRQLARILSCELNDGRERGVRALVFQTASGFSFTVVPDRGMDIAYADYLGRSLCWVSPTGIVAPAFYEPEGWGWIRGFFGGLLTTCGLLNVGAPDVVNNEAQGAHGRISYLPATNVSYDTVWAGDDLFLLARGEMREVRQNMYNLVLKRRIQARSGDNFLRIHDTLVNEGHKPVPYQIIYHVNAGFPVLTRDSYVSASTRMITPRDQHSFDEKEHWRLCQDPTPDFTEQVFYHEMMPCTDGRAWVAVINPELDGGLGLYVKYDPTRLPILIQWKMMGEGTYVMGIEPSNSFGLSLEKQKALGVVQMIEPEQEIDFHLEIGVLAGPDEIAAFDREISVVAPGEPHYGSQLV</sequence>
<dbReference type="InterPro" id="IPR027839">
    <property type="entry name" value="DUF4432"/>
</dbReference>
<protein>
    <recommendedName>
        <fullName evidence="3">DUF4432 domain-containing protein</fullName>
    </recommendedName>
</protein>
<dbReference type="InterPro" id="IPR014718">
    <property type="entry name" value="GH-type_carb-bd"/>
</dbReference>
<dbReference type="CDD" id="cd09023">
    <property type="entry name" value="Aldose_epim_Ec_c4013"/>
    <property type="match status" value="1"/>
</dbReference>
<name>A0A2Z4Y7X9_SUMC1</name>
<dbReference type="KEGG" id="schv:BRCON_1975"/>
<dbReference type="AlphaFoldDB" id="A0A2Z4Y7X9"/>
<organism evidence="1 2">
    <name type="scientific">Sumerlaea chitinivorans</name>
    <dbReference type="NCBI Taxonomy" id="2250252"/>
    <lineage>
        <taxon>Bacteria</taxon>
        <taxon>Candidatus Sumerlaeota</taxon>
        <taxon>Candidatus Sumerlaeia</taxon>
        <taxon>Candidatus Sumerlaeales</taxon>
        <taxon>Candidatus Sumerlaeaceae</taxon>
        <taxon>Candidatus Sumerlaea</taxon>
    </lineage>
</organism>
<proteinExistence type="predicted"/>
<dbReference type="GO" id="GO:0030246">
    <property type="term" value="F:carbohydrate binding"/>
    <property type="evidence" value="ECO:0007669"/>
    <property type="project" value="InterPro"/>
</dbReference>
<evidence type="ECO:0008006" key="3">
    <source>
        <dbReference type="Google" id="ProtNLM"/>
    </source>
</evidence>